<name>A0A2W5L5Y8_SPHMC</name>
<dbReference type="InterPro" id="IPR014757">
    <property type="entry name" value="Tscrpt_reg_IclR_C"/>
</dbReference>
<protein>
    <recommendedName>
        <fullName evidence="8">IclR family transcriptional regulator</fullName>
    </recommendedName>
</protein>
<dbReference type="SUPFAM" id="SSF46785">
    <property type="entry name" value="Winged helix' DNA-binding domain"/>
    <property type="match status" value="1"/>
</dbReference>
<dbReference type="EMBL" id="QFPJ01000001">
    <property type="protein sequence ID" value="PZQ24616.1"/>
    <property type="molecule type" value="Genomic_DNA"/>
</dbReference>
<evidence type="ECO:0000313" key="7">
    <source>
        <dbReference type="Proteomes" id="UP000248597"/>
    </source>
</evidence>
<dbReference type="GO" id="GO:0003677">
    <property type="term" value="F:DNA binding"/>
    <property type="evidence" value="ECO:0007669"/>
    <property type="project" value="UniProtKB-KW"/>
</dbReference>
<dbReference type="PROSITE" id="PS51078">
    <property type="entry name" value="ICLR_ED"/>
    <property type="match status" value="1"/>
</dbReference>
<proteinExistence type="predicted"/>
<sequence length="248" mass="27006">MVAAGSVTNAVSIMKHLAGSPPLGVNAIARAVDLNPSSCFNIVKALAAEEFLEFDPATKLYRIGPLPARLFGAGRDLPLWKAWLHEQLDHIASHYSLSCGLWDVRWKRVVLTDVLDSPLSTRIHLSVGQRLPAYIGAMGRCVAAGRGLGREEIDAIMSELRWQAPPTAADYWQDMQAVHDRGWALDDGRYLRGVATVAAAIADRDGHPVHCLTSIFFSGQFDDGKIDEIGAALAAVARDAEQRLRDMP</sequence>
<evidence type="ECO:0000259" key="4">
    <source>
        <dbReference type="PROSITE" id="PS51077"/>
    </source>
</evidence>
<dbReference type="GO" id="GO:0003700">
    <property type="term" value="F:DNA-binding transcription factor activity"/>
    <property type="evidence" value="ECO:0007669"/>
    <property type="project" value="TreeGrafter"/>
</dbReference>
<evidence type="ECO:0000313" key="6">
    <source>
        <dbReference type="EMBL" id="PZQ24616.1"/>
    </source>
</evidence>
<dbReference type="InterPro" id="IPR005471">
    <property type="entry name" value="Tscrpt_reg_IclR_N"/>
</dbReference>
<dbReference type="InterPro" id="IPR036390">
    <property type="entry name" value="WH_DNA-bd_sf"/>
</dbReference>
<keyword evidence="2" id="KW-0238">DNA-binding</keyword>
<comment type="caution">
    <text evidence="6">The sequence shown here is derived from an EMBL/GenBank/DDBJ whole genome shotgun (WGS) entry which is preliminary data.</text>
</comment>
<evidence type="ECO:0000259" key="5">
    <source>
        <dbReference type="PROSITE" id="PS51078"/>
    </source>
</evidence>
<dbReference type="SUPFAM" id="SSF55781">
    <property type="entry name" value="GAF domain-like"/>
    <property type="match status" value="1"/>
</dbReference>
<dbReference type="Gene3D" id="1.10.10.10">
    <property type="entry name" value="Winged helix-like DNA-binding domain superfamily/Winged helix DNA-binding domain"/>
    <property type="match status" value="1"/>
</dbReference>
<dbReference type="InterPro" id="IPR036388">
    <property type="entry name" value="WH-like_DNA-bd_sf"/>
</dbReference>
<organism evidence="6 7">
    <name type="scientific">Sphingopyxis macrogoltabida</name>
    <name type="common">Sphingomonas macrogoltabidus</name>
    <dbReference type="NCBI Taxonomy" id="33050"/>
    <lineage>
        <taxon>Bacteria</taxon>
        <taxon>Pseudomonadati</taxon>
        <taxon>Pseudomonadota</taxon>
        <taxon>Alphaproteobacteria</taxon>
        <taxon>Sphingomonadales</taxon>
        <taxon>Sphingomonadaceae</taxon>
        <taxon>Sphingopyxis</taxon>
    </lineage>
</organism>
<dbReference type="PANTHER" id="PTHR30136">
    <property type="entry name" value="HELIX-TURN-HELIX TRANSCRIPTIONAL REGULATOR, ICLR FAMILY"/>
    <property type="match status" value="1"/>
</dbReference>
<dbReference type="Gene3D" id="3.30.450.40">
    <property type="match status" value="1"/>
</dbReference>
<dbReference type="Pfam" id="PF01614">
    <property type="entry name" value="IclR_C"/>
    <property type="match status" value="1"/>
</dbReference>
<dbReference type="AlphaFoldDB" id="A0A2W5L5Y8"/>
<accession>A0A2W5L5Y8</accession>
<keyword evidence="3" id="KW-0804">Transcription</keyword>
<evidence type="ECO:0000256" key="3">
    <source>
        <dbReference type="ARBA" id="ARBA00023163"/>
    </source>
</evidence>
<feature type="domain" description="HTH iclR-type" evidence="4">
    <location>
        <begin position="4"/>
        <end position="65"/>
    </location>
</feature>
<reference evidence="6 7" key="1">
    <citation type="submission" date="2017-08" db="EMBL/GenBank/DDBJ databases">
        <title>Infants hospitalized years apart are colonized by the same room-sourced microbial strains.</title>
        <authorList>
            <person name="Brooks B."/>
            <person name="Olm M.R."/>
            <person name="Firek B.A."/>
            <person name="Baker R."/>
            <person name="Thomas B.C."/>
            <person name="Morowitz M.J."/>
            <person name="Banfield J.F."/>
        </authorList>
    </citation>
    <scope>NUCLEOTIDE SEQUENCE [LARGE SCALE GENOMIC DNA]</scope>
    <source>
        <strain evidence="6">S2_005_003_R2_47</strain>
    </source>
</reference>
<evidence type="ECO:0000256" key="1">
    <source>
        <dbReference type="ARBA" id="ARBA00023015"/>
    </source>
</evidence>
<feature type="domain" description="IclR-ED" evidence="5">
    <location>
        <begin position="59"/>
        <end position="246"/>
    </location>
</feature>
<keyword evidence="1" id="KW-0805">Transcription regulation</keyword>
<dbReference type="Pfam" id="PF09339">
    <property type="entry name" value="HTH_IclR"/>
    <property type="match status" value="1"/>
</dbReference>
<dbReference type="GO" id="GO:0045892">
    <property type="term" value="P:negative regulation of DNA-templated transcription"/>
    <property type="evidence" value="ECO:0007669"/>
    <property type="project" value="TreeGrafter"/>
</dbReference>
<evidence type="ECO:0000256" key="2">
    <source>
        <dbReference type="ARBA" id="ARBA00023125"/>
    </source>
</evidence>
<dbReference type="InterPro" id="IPR029016">
    <property type="entry name" value="GAF-like_dom_sf"/>
</dbReference>
<dbReference type="Proteomes" id="UP000248597">
    <property type="component" value="Unassembled WGS sequence"/>
</dbReference>
<dbReference type="PANTHER" id="PTHR30136:SF24">
    <property type="entry name" value="HTH-TYPE TRANSCRIPTIONAL REPRESSOR ALLR"/>
    <property type="match status" value="1"/>
</dbReference>
<gene>
    <name evidence="6" type="ORF">DI569_00065</name>
</gene>
<dbReference type="InterPro" id="IPR050707">
    <property type="entry name" value="HTH_MetabolicPath_Reg"/>
</dbReference>
<dbReference type="PROSITE" id="PS51077">
    <property type="entry name" value="HTH_ICLR"/>
    <property type="match status" value="1"/>
</dbReference>
<evidence type="ECO:0008006" key="8">
    <source>
        <dbReference type="Google" id="ProtNLM"/>
    </source>
</evidence>